<dbReference type="InterPro" id="IPR006855">
    <property type="entry name" value="Vertebrate-like_GNAT_dom"/>
</dbReference>
<gene>
    <name evidence="16" type="primary">ARG2</name>
    <name evidence="16" type="ORF">LPJ61_004039</name>
</gene>
<organism evidence="16 17">
    <name type="scientific">Coemansia biformis</name>
    <dbReference type="NCBI Taxonomy" id="1286918"/>
    <lineage>
        <taxon>Eukaryota</taxon>
        <taxon>Fungi</taxon>
        <taxon>Fungi incertae sedis</taxon>
        <taxon>Zoopagomycota</taxon>
        <taxon>Kickxellomycotina</taxon>
        <taxon>Kickxellomycetes</taxon>
        <taxon>Kickxellales</taxon>
        <taxon>Kickxellaceae</taxon>
        <taxon>Coemansia</taxon>
    </lineage>
</organism>
<proteinExistence type="inferred from homology"/>
<dbReference type="GO" id="GO:0006526">
    <property type="term" value="P:L-arginine biosynthetic process"/>
    <property type="evidence" value="ECO:0007669"/>
    <property type="project" value="TreeGrafter"/>
</dbReference>
<feature type="domain" description="N-acetyltransferase" evidence="15">
    <location>
        <begin position="383"/>
        <end position="547"/>
    </location>
</feature>
<dbReference type="PROSITE" id="PS51731">
    <property type="entry name" value="GNAT_NAGS"/>
    <property type="match status" value="1"/>
</dbReference>
<dbReference type="GO" id="GO:0004042">
    <property type="term" value="F:L-glutamate N-acetyltransferase activity"/>
    <property type="evidence" value="ECO:0007669"/>
    <property type="project" value="TreeGrafter"/>
</dbReference>
<evidence type="ECO:0000256" key="7">
    <source>
        <dbReference type="ARBA" id="ARBA00022605"/>
    </source>
</evidence>
<evidence type="ECO:0000259" key="15">
    <source>
        <dbReference type="PROSITE" id="PS51731"/>
    </source>
</evidence>
<comment type="caution">
    <text evidence="16">The sequence shown here is derived from an EMBL/GenBank/DDBJ whole genome shotgun (WGS) entry which is preliminary data.</text>
</comment>
<keyword evidence="9" id="KW-0809">Transit peptide</keyword>
<evidence type="ECO:0000256" key="8">
    <source>
        <dbReference type="ARBA" id="ARBA00022679"/>
    </source>
</evidence>
<evidence type="ECO:0000256" key="11">
    <source>
        <dbReference type="ARBA" id="ARBA00023315"/>
    </source>
</evidence>
<dbReference type="Pfam" id="PF04768">
    <property type="entry name" value="NAT"/>
    <property type="match status" value="1"/>
</dbReference>
<evidence type="ECO:0000256" key="1">
    <source>
        <dbReference type="ARBA" id="ARBA00002294"/>
    </source>
</evidence>
<dbReference type="PANTHER" id="PTHR23342:SF4">
    <property type="entry name" value="AMINO-ACID ACETYLTRANSFERASE, MITOCHONDRIAL"/>
    <property type="match status" value="1"/>
</dbReference>
<keyword evidence="7" id="KW-0028">Amino-acid biosynthesis</keyword>
<keyword evidence="8 16" id="KW-0808">Transferase</keyword>
<comment type="similarity">
    <text evidence="4">Belongs to the acetyltransferase family.</text>
</comment>
<dbReference type="GO" id="GO:0006592">
    <property type="term" value="P:ornithine biosynthetic process"/>
    <property type="evidence" value="ECO:0007669"/>
    <property type="project" value="TreeGrafter"/>
</dbReference>
<evidence type="ECO:0000256" key="3">
    <source>
        <dbReference type="ARBA" id="ARBA00004925"/>
    </source>
</evidence>
<evidence type="ECO:0000256" key="14">
    <source>
        <dbReference type="ARBA" id="ARBA00048372"/>
    </source>
</evidence>
<name>A0A9W7YA35_9FUNG</name>
<dbReference type="Proteomes" id="UP001143981">
    <property type="component" value="Unassembled WGS sequence"/>
</dbReference>
<dbReference type="AlphaFoldDB" id="A0A9W7YA35"/>
<dbReference type="OrthoDB" id="5585968at2759"/>
<dbReference type="Gene3D" id="3.40.1160.10">
    <property type="entry name" value="Acetylglutamate kinase-like"/>
    <property type="match status" value="1"/>
</dbReference>
<evidence type="ECO:0000256" key="2">
    <source>
        <dbReference type="ARBA" id="ARBA00004173"/>
    </source>
</evidence>
<dbReference type="InterPro" id="IPR036393">
    <property type="entry name" value="AceGlu_kinase-like_sf"/>
</dbReference>
<evidence type="ECO:0000256" key="4">
    <source>
        <dbReference type="ARBA" id="ARBA00008694"/>
    </source>
</evidence>
<dbReference type="EC" id="2.3.1.1" evidence="5"/>
<dbReference type="GO" id="GO:0005759">
    <property type="term" value="C:mitochondrial matrix"/>
    <property type="evidence" value="ECO:0007669"/>
    <property type="project" value="TreeGrafter"/>
</dbReference>
<dbReference type="EMBL" id="JANBOI010000818">
    <property type="protein sequence ID" value="KAJ1728426.1"/>
    <property type="molecule type" value="Genomic_DNA"/>
</dbReference>
<reference evidence="16" key="1">
    <citation type="submission" date="2022-07" db="EMBL/GenBank/DDBJ databases">
        <title>Phylogenomic reconstructions and comparative analyses of Kickxellomycotina fungi.</title>
        <authorList>
            <person name="Reynolds N.K."/>
            <person name="Stajich J.E."/>
            <person name="Barry K."/>
            <person name="Grigoriev I.V."/>
            <person name="Crous P."/>
            <person name="Smith M.E."/>
        </authorList>
    </citation>
    <scope>NUCLEOTIDE SEQUENCE</scope>
    <source>
        <strain evidence="16">BCRC 34381</strain>
    </source>
</reference>
<comment type="subcellular location">
    <subcellularLocation>
        <location evidence="2">Mitochondrion</location>
    </subcellularLocation>
</comment>
<evidence type="ECO:0000256" key="5">
    <source>
        <dbReference type="ARBA" id="ARBA00012697"/>
    </source>
</evidence>
<keyword evidence="17" id="KW-1185">Reference proteome</keyword>
<comment type="function">
    <text evidence="1">N-acetylglutamate synthase involved in arginine biosynthesis.</text>
</comment>
<comment type="catalytic activity">
    <reaction evidence="14">
        <text>L-glutamate + acetyl-CoA = N-acetyl-L-glutamate + CoA + H(+)</text>
        <dbReference type="Rhea" id="RHEA:24292"/>
        <dbReference type="ChEBI" id="CHEBI:15378"/>
        <dbReference type="ChEBI" id="CHEBI:29985"/>
        <dbReference type="ChEBI" id="CHEBI:44337"/>
        <dbReference type="ChEBI" id="CHEBI:57287"/>
        <dbReference type="ChEBI" id="CHEBI:57288"/>
        <dbReference type="EC" id="2.3.1.1"/>
    </reaction>
</comment>
<evidence type="ECO:0000256" key="9">
    <source>
        <dbReference type="ARBA" id="ARBA00022946"/>
    </source>
</evidence>
<evidence type="ECO:0000313" key="16">
    <source>
        <dbReference type="EMBL" id="KAJ1728426.1"/>
    </source>
</evidence>
<dbReference type="Gene3D" id="3.40.630.30">
    <property type="match status" value="1"/>
</dbReference>
<evidence type="ECO:0000256" key="6">
    <source>
        <dbReference type="ARBA" id="ARBA00018802"/>
    </source>
</evidence>
<keyword evidence="11 16" id="KW-0012">Acyltransferase</keyword>
<comment type="pathway">
    <text evidence="3">Amino-acid biosynthesis; L-arginine biosynthesis; N(2)-acetyl-L-ornithine from L-glutamate: step 1/4.</text>
</comment>
<evidence type="ECO:0000256" key="10">
    <source>
        <dbReference type="ARBA" id="ARBA00023128"/>
    </source>
</evidence>
<sequence>MPSTAHRQRERDLIMSVLSTIPSRREAHKFLKSVSAGETMRSQREFEERQARLAAEQPVALPGQLVAGAALQDARSRALASDASASTAEAVPRRLTAVVFVDGQHSERTGKLLAHIQRIGVAPVVMLANSTAGDFRAAIQQAHQLADAIEREGGKARPVNEGVFYNNPYSRAELSVDPEPIGAAIAQGRAPIVSPLMADAALRVQVLEMSVAAPALARALALSSSPQHAMAGSGGAFSLLLARLILLGGPDGLAGDSTFHRFVNLEEDYAEVAGSCHQQQALELMRTCLGILPPTAAGIVAAASSDPSLVLKGLISERPVATQHWNAAHRAQRASDAARRSRLAAPAYQPLSSYPFVKIGAVPAPPQPAEEPPTRFTLLRHGFRIQRHARLDACNLPRLRVLLEQSFGRTLDGGYFDRLRALERAGGIDVIVAGDYEGAVVVTHEPIPGSDRHLPYLDKFAVLPSAQGTGMADILWAQLRRACPTCMWRSRNDNGVNRWYFDRATGHVRAPPPQSGTRWVFFWYDSPSRALAADEIRDGTSIAQAIPPSFV</sequence>
<dbReference type="PANTHER" id="PTHR23342">
    <property type="entry name" value="N-ACETYLGLUTAMATE SYNTHASE"/>
    <property type="match status" value="1"/>
</dbReference>
<evidence type="ECO:0000256" key="13">
    <source>
        <dbReference type="ARBA" id="ARBA00033251"/>
    </source>
</evidence>
<evidence type="ECO:0000256" key="12">
    <source>
        <dbReference type="ARBA" id="ARBA00030346"/>
    </source>
</evidence>
<evidence type="ECO:0000313" key="17">
    <source>
        <dbReference type="Proteomes" id="UP001143981"/>
    </source>
</evidence>
<protein>
    <recommendedName>
        <fullName evidence="6">Amino-acid acetyltransferase, mitochondrial</fullName>
        <ecNumber evidence="5">2.3.1.1</ecNumber>
    </recommendedName>
    <alternativeName>
        <fullName evidence="12">Glutamate N-acetyltransferase</fullName>
    </alternativeName>
    <alternativeName>
        <fullName evidence="13">N-acetylglutamate synthase</fullName>
    </alternativeName>
</protein>
<keyword evidence="10" id="KW-0496">Mitochondrion</keyword>
<accession>A0A9W7YA35</accession>